<protein>
    <recommendedName>
        <fullName evidence="3">Tetratricopeptide repeat protein</fullName>
    </recommendedName>
</protein>
<reference evidence="1 2" key="1">
    <citation type="submission" date="2018-06" db="EMBL/GenBank/DDBJ databases">
        <title>Extensive metabolic versatility and redundancy in microbially diverse, dynamic hydrothermal sediments.</title>
        <authorList>
            <person name="Dombrowski N."/>
            <person name="Teske A."/>
            <person name="Baker B.J."/>
        </authorList>
    </citation>
    <scope>NUCLEOTIDE SEQUENCE [LARGE SCALE GENOMIC DNA]</scope>
    <source>
        <strain evidence="1">B10_G13</strain>
    </source>
</reference>
<sequence>MFVININLVGNDFTKLLINQEYDKYIIKVDSIHNQNEKMLLMSIYYTQYMIDYYNNQFEDSLVSIVNKVSGLNKEDREFYFLKGAIYMNYAFYLQFKGDVFKSLNYGQKSISYLNRVDSISDKYIDAKLGIAFYNYGIGKLFFQKRRIKKGLDLINYVANNGKYFDLLASNIEILLLYNERQYDKGIEISCKLLDEFPNSRLTLWAVVKGYRYIGQNDSLAKYLSLLTSNIESENKQNEYNLLTVYDWTIDNYLKNDRTEDAHSLIVNIKELNPKGKYIKDINALKKRILKKYDKIN</sequence>
<dbReference type="EMBL" id="QNBD01000185">
    <property type="protein sequence ID" value="RKX69530.1"/>
    <property type="molecule type" value="Genomic_DNA"/>
</dbReference>
<dbReference type="AlphaFoldDB" id="A0A660SHS0"/>
<accession>A0A660SHS0</accession>
<evidence type="ECO:0000313" key="2">
    <source>
        <dbReference type="Proteomes" id="UP000271125"/>
    </source>
</evidence>
<evidence type="ECO:0008006" key="3">
    <source>
        <dbReference type="Google" id="ProtNLM"/>
    </source>
</evidence>
<organism evidence="1 2">
    <name type="scientific">candidate division TA06 bacterium</name>
    <dbReference type="NCBI Taxonomy" id="2250710"/>
    <lineage>
        <taxon>Bacteria</taxon>
        <taxon>Bacteria division TA06</taxon>
    </lineage>
</organism>
<evidence type="ECO:0000313" key="1">
    <source>
        <dbReference type="EMBL" id="RKX69530.1"/>
    </source>
</evidence>
<comment type="caution">
    <text evidence="1">The sequence shown here is derived from an EMBL/GenBank/DDBJ whole genome shotgun (WGS) entry which is preliminary data.</text>
</comment>
<gene>
    <name evidence="1" type="ORF">DRP43_04290</name>
</gene>
<proteinExistence type="predicted"/>
<dbReference type="Proteomes" id="UP000271125">
    <property type="component" value="Unassembled WGS sequence"/>
</dbReference>
<name>A0A660SHS0_UNCT6</name>